<evidence type="ECO:0000313" key="6">
    <source>
        <dbReference type="EMBL" id="SFO84380.1"/>
    </source>
</evidence>
<sequence>MRAVWKGTIGYGDFAVPVRAYGAVSEQGTGLNLVHTADGGRIRHRRVCEIDGAEVPAAEVGKGAVLPGGSVVVLTDDDVDRLPLPTASGIEICGFAPMEQIDPIYFARSYHLEPEVSGTRAYVLLSEALQQTGKVAVVKVALRQRETLGVLRVRDQVIVLATMHWPEEVRTPDFPFLHEDVDVRLPDVRRAAEMIDRLAGDFEPGRYTDRYQEALTALVEAKAEGGEVAHPAGPAQQEAVTELLSALGDSGAAVRRARAAAREAAEAKAAATRAARRTRDAADARR</sequence>
<dbReference type="PANTHER" id="PTHR41251:SF1">
    <property type="entry name" value="NON-HOMOLOGOUS END JOINING PROTEIN KU"/>
    <property type="match status" value="1"/>
</dbReference>
<feature type="compositionally biased region" description="Basic and acidic residues" evidence="4">
    <location>
        <begin position="277"/>
        <end position="286"/>
    </location>
</feature>
<comment type="subunit">
    <text evidence="3">Homodimer. Interacts with LigD.</text>
</comment>
<dbReference type="PANTHER" id="PTHR41251">
    <property type="entry name" value="NON-HOMOLOGOUS END JOINING PROTEIN KU"/>
    <property type="match status" value="1"/>
</dbReference>
<dbReference type="Gene3D" id="2.40.290.10">
    <property type="match status" value="1"/>
</dbReference>
<keyword evidence="3" id="KW-0234">DNA repair</keyword>
<name>A0A1I5KH96_9PSEU</name>
<dbReference type="Proteomes" id="UP000198727">
    <property type="component" value="Unassembled WGS sequence"/>
</dbReference>
<feature type="region of interest" description="Disordered" evidence="4">
    <location>
        <begin position="263"/>
        <end position="286"/>
    </location>
</feature>
<feature type="domain" description="Ku" evidence="5">
    <location>
        <begin position="52"/>
        <end position="180"/>
    </location>
</feature>
<dbReference type="STRING" id="587909.SAMN05421810_101149"/>
<dbReference type="InterPro" id="IPR006164">
    <property type="entry name" value="DNA_bd_Ku70/Ku80"/>
</dbReference>
<evidence type="ECO:0000256" key="3">
    <source>
        <dbReference type="HAMAP-Rule" id="MF_01875"/>
    </source>
</evidence>
<keyword evidence="2 3" id="KW-0233">DNA recombination</keyword>
<dbReference type="PIRSF" id="PIRSF006493">
    <property type="entry name" value="Prok_Ku"/>
    <property type="match status" value="1"/>
</dbReference>
<evidence type="ECO:0000256" key="2">
    <source>
        <dbReference type="ARBA" id="ARBA00023172"/>
    </source>
</evidence>
<dbReference type="RefSeq" id="WP_092526337.1">
    <property type="nucleotide sequence ID" value="NZ_FOWW01000001.1"/>
</dbReference>
<dbReference type="GO" id="GO:0003690">
    <property type="term" value="F:double-stranded DNA binding"/>
    <property type="evidence" value="ECO:0007669"/>
    <property type="project" value="UniProtKB-UniRule"/>
</dbReference>
<dbReference type="SMART" id="SM00559">
    <property type="entry name" value="Ku78"/>
    <property type="match status" value="1"/>
</dbReference>
<comment type="similarity">
    <text evidence="3">Belongs to the prokaryotic Ku family.</text>
</comment>
<dbReference type="EMBL" id="FOWW01000001">
    <property type="protein sequence ID" value="SFO84380.1"/>
    <property type="molecule type" value="Genomic_DNA"/>
</dbReference>
<accession>A0A1I5KH96</accession>
<proteinExistence type="inferred from homology"/>
<protein>
    <recommendedName>
        <fullName evidence="3">Non-homologous end joining protein Ku</fullName>
    </recommendedName>
</protein>
<evidence type="ECO:0000256" key="1">
    <source>
        <dbReference type="ARBA" id="ARBA00023125"/>
    </source>
</evidence>
<dbReference type="OrthoDB" id="9795084at2"/>
<evidence type="ECO:0000313" key="7">
    <source>
        <dbReference type="Proteomes" id="UP000198727"/>
    </source>
</evidence>
<evidence type="ECO:0000259" key="5">
    <source>
        <dbReference type="SMART" id="SM00559"/>
    </source>
</evidence>
<dbReference type="InterPro" id="IPR016194">
    <property type="entry name" value="SPOC-like_C_dom_sf"/>
</dbReference>
<comment type="function">
    <text evidence="3">With LigD forms a non-homologous end joining (NHEJ) DNA repair enzyme, which repairs dsDNA breaks with reduced fidelity. Binds linear dsDNA with 5'- and 3'- overhangs but not closed circular dsDNA nor ssDNA. Recruits and stimulates the ligase activity of LigD.</text>
</comment>
<dbReference type="Pfam" id="PF02735">
    <property type="entry name" value="Ku"/>
    <property type="match status" value="1"/>
</dbReference>
<dbReference type="NCBIfam" id="TIGR02772">
    <property type="entry name" value="Ku_bact"/>
    <property type="match status" value="1"/>
</dbReference>
<dbReference type="InterPro" id="IPR009187">
    <property type="entry name" value="Prok_Ku"/>
</dbReference>
<keyword evidence="7" id="KW-1185">Reference proteome</keyword>
<dbReference type="GO" id="GO:0006303">
    <property type="term" value="P:double-strand break repair via nonhomologous end joining"/>
    <property type="evidence" value="ECO:0007669"/>
    <property type="project" value="UniProtKB-UniRule"/>
</dbReference>
<evidence type="ECO:0000256" key="4">
    <source>
        <dbReference type="SAM" id="MobiDB-lite"/>
    </source>
</evidence>
<dbReference type="AlphaFoldDB" id="A0A1I5KH96"/>
<gene>
    <name evidence="3" type="primary">ku</name>
    <name evidence="6" type="ORF">SAMN05421810_101149</name>
</gene>
<dbReference type="SUPFAM" id="SSF100939">
    <property type="entry name" value="SPOC domain-like"/>
    <property type="match status" value="1"/>
</dbReference>
<dbReference type="GO" id="GO:0006310">
    <property type="term" value="P:DNA recombination"/>
    <property type="evidence" value="ECO:0007669"/>
    <property type="project" value="UniProtKB-KW"/>
</dbReference>
<keyword evidence="1 3" id="KW-0238">DNA-binding</keyword>
<organism evidence="6 7">
    <name type="scientific">Amycolatopsis arida</name>
    <dbReference type="NCBI Taxonomy" id="587909"/>
    <lineage>
        <taxon>Bacteria</taxon>
        <taxon>Bacillati</taxon>
        <taxon>Actinomycetota</taxon>
        <taxon>Actinomycetes</taxon>
        <taxon>Pseudonocardiales</taxon>
        <taxon>Pseudonocardiaceae</taxon>
        <taxon>Amycolatopsis</taxon>
    </lineage>
</organism>
<keyword evidence="3" id="KW-0227">DNA damage</keyword>
<dbReference type="HAMAP" id="MF_01875">
    <property type="entry name" value="Prokaryotic_Ku"/>
    <property type="match status" value="1"/>
</dbReference>
<reference evidence="7" key="1">
    <citation type="submission" date="2016-10" db="EMBL/GenBank/DDBJ databases">
        <authorList>
            <person name="Varghese N."/>
            <person name="Submissions S."/>
        </authorList>
    </citation>
    <scope>NUCLEOTIDE SEQUENCE [LARGE SCALE GENOMIC DNA]</scope>
    <source>
        <strain evidence="7">CGMCC 4.5579</strain>
    </source>
</reference>